<gene>
    <name evidence="1" type="ORF">UFOPK3267_02776</name>
</gene>
<evidence type="ECO:0000313" key="1">
    <source>
        <dbReference type="EMBL" id="CAB4853249.1"/>
    </source>
</evidence>
<dbReference type="EMBL" id="CAFBIY010000223">
    <property type="protein sequence ID" value="CAB4853249.1"/>
    <property type="molecule type" value="Genomic_DNA"/>
</dbReference>
<name>A0A6J7CAC3_9ZZZZ</name>
<sequence>MRVQLVDHPMFATPVMNADPDLLDRLFDDYLGTIGAASPEMARFLFGHVPVEVFDRIFSGRDSDSRGGLMWLMHLSGYFGGRWLRGEIEQAQPDAMLNLVNIVPGEEKFQATMERAGAALTAADADDATVLAYAHASLLDTPAPDETGQPVPGLTDSFDYNLGYMLEILAAPPEGLVAGAKFQIEASGLFGCTYASARLAVLAELADVQAGLAAGGSYSEVTAELLPVQEAAVPRGRSVWSSGLSVQGFPQSEYDQLLDVSSSFLETVQATALTMVQALGDRDAAKARRGAVANAAMIIWLASYMDGLLHGEGAKVLPTFA</sequence>
<reference evidence="1" key="1">
    <citation type="submission" date="2020-05" db="EMBL/GenBank/DDBJ databases">
        <authorList>
            <person name="Chiriac C."/>
            <person name="Salcher M."/>
            <person name="Ghai R."/>
            <person name="Kavagutti S V."/>
        </authorList>
    </citation>
    <scope>NUCLEOTIDE SEQUENCE</scope>
</reference>
<accession>A0A6J7CAC3</accession>
<protein>
    <submittedName>
        <fullName evidence="1">Unannotated protein</fullName>
    </submittedName>
</protein>
<dbReference type="AlphaFoldDB" id="A0A6J7CAC3"/>
<proteinExistence type="predicted"/>
<organism evidence="1">
    <name type="scientific">freshwater metagenome</name>
    <dbReference type="NCBI Taxonomy" id="449393"/>
    <lineage>
        <taxon>unclassified sequences</taxon>
        <taxon>metagenomes</taxon>
        <taxon>ecological metagenomes</taxon>
    </lineage>
</organism>